<organism evidence="1 2">
    <name type="scientific">Candidatus Roizmanbacteria bacterium RIFCSPHIGHO2_02_FULL_38_11</name>
    <dbReference type="NCBI Taxonomy" id="1802039"/>
    <lineage>
        <taxon>Bacteria</taxon>
        <taxon>Candidatus Roizmaniibacteriota</taxon>
    </lineage>
</organism>
<accession>A0A1F7H1C3</accession>
<dbReference type="Proteomes" id="UP000177913">
    <property type="component" value="Unassembled WGS sequence"/>
</dbReference>
<sequence length="111" mass="13150">MKITYHEILFEVVSVLNKKIRATKVYWNDVIIIKHKDLTNLEQEVKKGLNQAELVEISKLDKTVYLYYKKINKKYICVVAKHLNEHGFVITAHIATRLRKGKIIWQKSKKK</sequence>
<evidence type="ECO:0008006" key="3">
    <source>
        <dbReference type="Google" id="ProtNLM"/>
    </source>
</evidence>
<gene>
    <name evidence="1" type="ORF">A3C25_01620</name>
</gene>
<dbReference type="AlphaFoldDB" id="A0A1F7H1C3"/>
<dbReference type="EMBL" id="MFZO01000031">
    <property type="protein sequence ID" value="OGK24656.1"/>
    <property type="molecule type" value="Genomic_DNA"/>
</dbReference>
<evidence type="ECO:0000313" key="1">
    <source>
        <dbReference type="EMBL" id="OGK24656.1"/>
    </source>
</evidence>
<comment type="caution">
    <text evidence="1">The sequence shown here is derived from an EMBL/GenBank/DDBJ whole genome shotgun (WGS) entry which is preliminary data.</text>
</comment>
<protein>
    <recommendedName>
        <fullName evidence="3">Phage-Barnase-EndoU-ColicinE5/D-RelE like nuclease 3 domain-containing protein</fullName>
    </recommendedName>
</protein>
<reference evidence="1 2" key="1">
    <citation type="journal article" date="2016" name="Nat. Commun.">
        <title>Thousands of microbial genomes shed light on interconnected biogeochemical processes in an aquifer system.</title>
        <authorList>
            <person name="Anantharaman K."/>
            <person name="Brown C.T."/>
            <person name="Hug L.A."/>
            <person name="Sharon I."/>
            <person name="Castelle C.J."/>
            <person name="Probst A.J."/>
            <person name="Thomas B.C."/>
            <person name="Singh A."/>
            <person name="Wilkins M.J."/>
            <person name="Karaoz U."/>
            <person name="Brodie E.L."/>
            <person name="Williams K.H."/>
            <person name="Hubbard S.S."/>
            <person name="Banfield J.F."/>
        </authorList>
    </citation>
    <scope>NUCLEOTIDE SEQUENCE [LARGE SCALE GENOMIC DNA]</scope>
</reference>
<proteinExistence type="predicted"/>
<evidence type="ECO:0000313" key="2">
    <source>
        <dbReference type="Proteomes" id="UP000177913"/>
    </source>
</evidence>
<name>A0A1F7H1C3_9BACT</name>